<sequence length="59" mass="6590">MNEQQADALIDELHELNKTLKTIVSSQERQKVSSKSIQKALETAIMNLSSSHQADPKLL</sequence>
<dbReference type="GeneID" id="69057287"/>
<organism evidence="1 2">
    <name type="scientific">Lentilactobacillus hilgardii</name>
    <name type="common">Lactobacillus hilgardii</name>
    <dbReference type="NCBI Taxonomy" id="1588"/>
    <lineage>
        <taxon>Bacteria</taxon>
        <taxon>Bacillati</taxon>
        <taxon>Bacillota</taxon>
        <taxon>Bacilli</taxon>
        <taxon>Lactobacillales</taxon>
        <taxon>Lactobacillaceae</taxon>
        <taxon>Lentilactobacillus</taxon>
    </lineage>
</organism>
<proteinExistence type="predicted"/>
<evidence type="ECO:0000313" key="1">
    <source>
        <dbReference type="EMBL" id="QHB51226.1"/>
    </source>
</evidence>
<dbReference type="Proteomes" id="UP000465035">
    <property type="component" value="Chromosome"/>
</dbReference>
<dbReference type="AlphaFoldDB" id="A0A6P1E1Q0"/>
<dbReference type="SMR" id="A0A6P1E1Q0"/>
<name>A0A6P1E1Q0_LENHI</name>
<dbReference type="EMBL" id="CP047121">
    <property type="protein sequence ID" value="QHB51226.1"/>
    <property type="molecule type" value="Genomic_DNA"/>
</dbReference>
<gene>
    <name evidence="1" type="ORF">GQR93_02795</name>
</gene>
<protein>
    <submittedName>
        <fullName evidence="1">Uncharacterized protein</fullName>
    </submittedName>
</protein>
<reference evidence="1 2" key="1">
    <citation type="submission" date="2019-12" db="EMBL/GenBank/DDBJ databases">
        <title>Lactobacillus hilgardii FLUB.</title>
        <authorList>
            <person name="Gustaw K."/>
        </authorList>
    </citation>
    <scope>NUCLEOTIDE SEQUENCE [LARGE SCALE GENOMIC DNA]</scope>
    <source>
        <strain evidence="1 2">FLUB</strain>
    </source>
</reference>
<evidence type="ECO:0000313" key="2">
    <source>
        <dbReference type="Proteomes" id="UP000465035"/>
    </source>
</evidence>
<accession>A0A6P1E1Q0</accession>
<dbReference type="RefSeq" id="WP_159298647.1">
    <property type="nucleotide sequence ID" value="NZ_CP047121.1"/>
</dbReference>